<keyword evidence="1" id="KW-0812">Transmembrane</keyword>
<dbReference type="EMBL" id="FUEG01000008">
    <property type="protein sequence ID" value="SJL07979.1"/>
    <property type="molecule type" value="Genomic_DNA"/>
</dbReference>
<feature type="transmembrane region" description="Helical" evidence="1">
    <location>
        <begin position="26"/>
        <end position="43"/>
    </location>
</feature>
<evidence type="ECO:0000259" key="2">
    <source>
        <dbReference type="Pfam" id="PF20151"/>
    </source>
</evidence>
<evidence type="ECO:0000313" key="3">
    <source>
        <dbReference type="EMBL" id="SJL07979.1"/>
    </source>
</evidence>
<organism evidence="3 4">
    <name type="scientific">Armillaria ostoyae</name>
    <name type="common">Armillaria root rot fungus</name>
    <dbReference type="NCBI Taxonomy" id="47428"/>
    <lineage>
        <taxon>Eukaryota</taxon>
        <taxon>Fungi</taxon>
        <taxon>Dikarya</taxon>
        <taxon>Basidiomycota</taxon>
        <taxon>Agaricomycotina</taxon>
        <taxon>Agaricomycetes</taxon>
        <taxon>Agaricomycetidae</taxon>
        <taxon>Agaricales</taxon>
        <taxon>Marasmiineae</taxon>
        <taxon>Physalacriaceae</taxon>
        <taxon>Armillaria</taxon>
    </lineage>
</organism>
<reference evidence="4" key="1">
    <citation type="journal article" date="2017" name="Nat. Ecol. Evol.">
        <title>Genome expansion and lineage-specific genetic innovations in the forest pathogenic fungi Armillaria.</title>
        <authorList>
            <person name="Sipos G."/>
            <person name="Prasanna A.N."/>
            <person name="Walter M.C."/>
            <person name="O'Connor E."/>
            <person name="Balint B."/>
            <person name="Krizsan K."/>
            <person name="Kiss B."/>
            <person name="Hess J."/>
            <person name="Varga T."/>
            <person name="Slot J."/>
            <person name="Riley R."/>
            <person name="Boka B."/>
            <person name="Rigling D."/>
            <person name="Barry K."/>
            <person name="Lee J."/>
            <person name="Mihaltcheva S."/>
            <person name="LaButti K."/>
            <person name="Lipzen A."/>
            <person name="Waldron R."/>
            <person name="Moloney N.M."/>
            <person name="Sperisen C."/>
            <person name="Kredics L."/>
            <person name="Vagvoelgyi C."/>
            <person name="Patrignani A."/>
            <person name="Fitzpatrick D."/>
            <person name="Nagy I."/>
            <person name="Doyle S."/>
            <person name="Anderson J.B."/>
            <person name="Grigoriev I.V."/>
            <person name="Gueldener U."/>
            <person name="Muensterkoetter M."/>
            <person name="Nagy L.G."/>
        </authorList>
    </citation>
    <scope>NUCLEOTIDE SEQUENCE [LARGE SCALE GENOMIC DNA]</scope>
    <source>
        <strain evidence="4">C18/9</strain>
    </source>
</reference>
<feature type="transmembrane region" description="Helical" evidence="1">
    <location>
        <begin position="143"/>
        <end position="160"/>
    </location>
</feature>
<dbReference type="AlphaFoldDB" id="A0A284RGU8"/>
<dbReference type="OMA" id="WTVETAG"/>
<feature type="transmembrane region" description="Helical" evidence="1">
    <location>
        <begin position="112"/>
        <end position="131"/>
    </location>
</feature>
<feature type="transmembrane region" description="Helical" evidence="1">
    <location>
        <begin position="64"/>
        <end position="83"/>
    </location>
</feature>
<feature type="domain" description="DUF6533" evidence="2">
    <location>
        <begin position="26"/>
        <end position="71"/>
    </location>
</feature>
<name>A0A284RGU8_ARMOS</name>
<dbReference type="Pfam" id="PF20151">
    <property type="entry name" value="DUF6533"/>
    <property type="match status" value="1"/>
</dbReference>
<accession>A0A284RGU8</accession>
<dbReference type="InterPro" id="IPR045340">
    <property type="entry name" value="DUF6533"/>
</dbReference>
<evidence type="ECO:0000313" key="4">
    <source>
        <dbReference type="Proteomes" id="UP000219338"/>
    </source>
</evidence>
<protein>
    <recommendedName>
        <fullName evidence="2">DUF6533 domain-containing protein</fullName>
    </recommendedName>
</protein>
<sequence>MSLSSTSQEAILEIIKSMQTSQTVTYFQMSSIAFLIYDIIIMLHKEVKYVWKSAWSFPKILYLFARYYAPLYIIHMFVVYNIIGLSVKLCVSLFKTRIRVCEIFPSSCQTWFWAKVLLGEILFTTIVNIILVMRLNAMYGKKVKVLVFLVFLVIGESLFLS</sequence>
<evidence type="ECO:0000256" key="1">
    <source>
        <dbReference type="SAM" id="Phobius"/>
    </source>
</evidence>
<dbReference type="Proteomes" id="UP000219338">
    <property type="component" value="Unassembled WGS sequence"/>
</dbReference>
<dbReference type="OrthoDB" id="3349377at2759"/>
<keyword evidence="1" id="KW-1133">Transmembrane helix</keyword>
<gene>
    <name evidence="3" type="ORF">ARMOST_11338</name>
</gene>
<proteinExistence type="predicted"/>
<keyword evidence="4" id="KW-1185">Reference proteome</keyword>
<keyword evidence="1" id="KW-0472">Membrane</keyword>